<dbReference type="AlphaFoldDB" id="A0A8H4VVC1"/>
<proteinExistence type="inferred from homology"/>
<reference evidence="3 4" key="1">
    <citation type="submission" date="2019-12" db="EMBL/GenBank/DDBJ databases">
        <authorList>
            <person name="Floudas D."/>
            <person name="Bentzer J."/>
            <person name="Ahren D."/>
            <person name="Johansson T."/>
            <person name="Persson P."/>
            <person name="Tunlid A."/>
        </authorList>
    </citation>
    <scope>NUCLEOTIDE SEQUENCE [LARGE SCALE GENOMIC DNA]</scope>
    <source>
        <strain evidence="3 4">CBS 102.39</strain>
    </source>
</reference>
<evidence type="ECO:0000313" key="3">
    <source>
        <dbReference type="EMBL" id="KAF4623547.1"/>
    </source>
</evidence>
<feature type="signal peptide" evidence="2">
    <location>
        <begin position="1"/>
        <end position="24"/>
    </location>
</feature>
<keyword evidence="4" id="KW-1185">Reference proteome</keyword>
<gene>
    <name evidence="3" type="ORF">D9613_001961</name>
</gene>
<evidence type="ECO:0000256" key="1">
    <source>
        <dbReference type="ARBA" id="ARBA00008721"/>
    </source>
</evidence>
<dbReference type="InterPro" id="IPR024079">
    <property type="entry name" value="MetalloPept_cat_dom_sf"/>
</dbReference>
<dbReference type="PANTHER" id="PTHR47466">
    <property type="match status" value="1"/>
</dbReference>
<accession>A0A8H4VVC1</accession>
<dbReference type="Proteomes" id="UP000521872">
    <property type="component" value="Unassembled WGS sequence"/>
</dbReference>
<organism evidence="3 4">
    <name type="scientific">Agrocybe pediades</name>
    <dbReference type="NCBI Taxonomy" id="84607"/>
    <lineage>
        <taxon>Eukaryota</taxon>
        <taxon>Fungi</taxon>
        <taxon>Dikarya</taxon>
        <taxon>Basidiomycota</taxon>
        <taxon>Agaricomycotina</taxon>
        <taxon>Agaricomycetes</taxon>
        <taxon>Agaricomycetidae</taxon>
        <taxon>Agaricales</taxon>
        <taxon>Agaricineae</taxon>
        <taxon>Strophariaceae</taxon>
        <taxon>Agrocybe</taxon>
    </lineage>
</organism>
<dbReference type="Gene3D" id="3.40.390.10">
    <property type="entry name" value="Collagenase (Catalytic Domain)"/>
    <property type="match status" value="1"/>
</dbReference>
<keyword evidence="2" id="KW-0732">Signal</keyword>
<evidence type="ECO:0000313" key="4">
    <source>
        <dbReference type="Proteomes" id="UP000521872"/>
    </source>
</evidence>
<dbReference type="GO" id="GO:0008237">
    <property type="term" value="F:metallopeptidase activity"/>
    <property type="evidence" value="ECO:0007669"/>
    <property type="project" value="InterPro"/>
</dbReference>
<dbReference type="EMBL" id="JAACJL010000001">
    <property type="protein sequence ID" value="KAF4623547.1"/>
    <property type="molecule type" value="Genomic_DNA"/>
</dbReference>
<name>A0A8H4VVC1_9AGAR</name>
<comment type="caution">
    <text evidence="3">The sequence shown here is derived from an EMBL/GenBank/DDBJ whole genome shotgun (WGS) entry which is preliminary data.</text>
</comment>
<protein>
    <submittedName>
        <fullName evidence="3">Uncharacterized protein</fullName>
    </submittedName>
</protein>
<dbReference type="PANTHER" id="PTHR47466:SF1">
    <property type="entry name" value="METALLOPROTEASE MEP1 (AFU_ORTHOLOGUE AFUA_1G07730)-RELATED"/>
    <property type="match status" value="1"/>
</dbReference>
<evidence type="ECO:0000256" key="2">
    <source>
        <dbReference type="SAM" id="SignalP"/>
    </source>
</evidence>
<comment type="similarity">
    <text evidence="1">Belongs to the peptidase M43B family.</text>
</comment>
<feature type="chain" id="PRO_5034323965" evidence="2">
    <location>
        <begin position="25"/>
        <end position="243"/>
    </location>
</feature>
<sequence>MITTVVLQCSSLVMSAAIYQGTHACGTQVSDDQLLEKEQHFNSHRVYASKFNSILQSQPPFDVYFHVIYKNETLAGGLLSEADIISQLVVLNQTFAPTGMSFILKEVTLTLNEDWFSRAGPFSTSNLQDEMKSSLRKGGVADLNIYSLGHVSPSCSSSTEDFDFRTYALGLKQVMLKDSLDTAPFHEIMNNGHQTMAWWSCTPPCPEVQQATTTKARLQPMKLVIGWDYTTLSKAAALALGIK</sequence>